<name>W0BB22_9GAMM</name>
<organism evidence="1 2">
    <name type="scientific">Legionella oakridgensis ATCC 33761 = DSM 21215</name>
    <dbReference type="NCBI Taxonomy" id="1268635"/>
    <lineage>
        <taxon>Bacteria</taxon>
        <taxon>Pseudomonadati</taxon>
        <taxon>Pseudomonadota</taxon>
        <taxon>Gammaproteobacteria</taxon>
        <taxon>Legionellales</taxon>
        <taxon>Legionellaceae</taxon>
        <taxon>Legionella</taxon>
    </lineage>
</organism>
<evidence type="ECO:0000313" key="2">
    <source>
        <dbReference type="Proteomes" id="UP000018838"/>
    </source>
</evidence>
<dbReference type="AlphaFoldDB" id="W0BB22"/>
<sequence>MRNHSELYQTEDLIRPVVVDAHTEHHLDGKKLHAQLVADEPLGYEAMADLLREVNDAQFNIISTVVTTPEGETQWLRDATRAIPLAQRISHDAPVIEANNMLLRTLSRLRPIDFAIDKKLGGEGAAIRAEMRTEFAKLSEKILAIAQDSAKSNDAKLEEIKAAEKAFNTFLVEKLHDAHLTEGCDSAKDAENLLFRYRNLSSVLTPARTMVTLTYDETAGMLQRETQYPVTKKTPEQQEELEKLKEVLPYPGHDEKSAHTRLSVAEQQADSLFAELIASEDTALPAQARKTHLVGAKNAFIVKNELILLEEPSVLDRPDELDALRAEEENVLWLARMGSPAYVGSGESTERVRLHAGAALEQVRVTAAEKMGQEAADLKLHVTTLNTYTFLESQATIVSNIAAVTRKEGRGDDYSYLPTNDDGTFRVVDIAEGLDFGEEGRPRGSAPLAKATRLDSVSKVMRAAAKTFLSVVNCASGQDRTGTAVEKTTQDWTKERYVALGKDPTHIEEVRARGGNAAEITAHHVHGSPGMKDDSIANNYIDSHETFSEAVTRELYRKSAGTNKENKVGDVAFLKHPCARAIQAYEDNLQAFERALSAFDETHHSEKHRAFYKKGCELLAYVKETAGNDLGSLKPDHLADLTRVLSCATQTLNDVDDKDKTRKILGNWPKFPSMFLDEVQLGKM</sequence>
<dbReference type="PATRIC" id="fig|1268635.3.peg.2248"/>
<dbReference type="HOGENOM" id="CLU_356733_0_0_6"/>
<gene>
    <name evidence="1" type="ORF">Loa_02196</name>
</gene>
<dbReference type="eggNOG" id="ENOG5030SWX">
    <property type="taxonomic scope" value="Bacteria"/>
</dbReference>
<proteinExistence type="predicted"/>
<dbReference type="RefSeq" id="WP_025386193.1">
    <property type="nucleotide sequence ID" value="NZ_CP004006.1"/>
</dbReference>
<reference evidence="1 2" key="1">
    <citation type="journal article" date="2013" name="Int. J. Med. Microbiol.">
        <title>Legionella oakridgensis ATCC 33761 genome sequence and phenotypic characterization reveals its replication capacity in amoebae.</title>
        <authorList>
            <person name="Brzuszkiewicz E."/>
            <person name="Schulz T."/>
            <person name="Rydzewski K."/>
            <person name="Daniel R."/>
            <person name="Gillmaier N."/>
            <person name="Dittmann C."/>
            <person name="Holland G."/>
            <person name="Schunder E."/>
            <person name="Lautner M."/>
            <person name="Eisenreich W."/>
            <person name="Luck C."/>
            <person name="Heuner K."/>
        </authorList>
    </citation>
    <scope>NUCLEOTIDE SEQUENCE [LARGE SCALE GENOMIC DNA]</scope>
    <source>
        <strain>OR-10</strain>
        <strain evidence="2">ATCC 33761</strain>
    </source>
</reference>
<protein>
    <submittedName>
        <fullName evidence="1">Uncharacterized protein</fullName>
    </submittedName>
</protein>
<dbReference type="KEGG" id="lok:Loa_02196"/>
<keyword evidence="2" id="KW-1185">Reference proteome</keyword>
<accession>W0BB22</accession>
<dbReference type="Proteomes" id="UP000018838">
    <property type="component" value="Chromosome"/>
</dbReference>
<dbReference type="EMBL" id="CP004006">
    <property type="protein sequence ID" value="AHE67738.1"/>
    <property type="molecule type" value="Genomic_DNA"/>
</dbReference>
<evidence type="ECO:0000313" key="1">
    <source>
        <dbReference type="EMBL" id="AHE67738.1"/>
    </source>
</evidence>
<dbReference type="STRING" id="1268635.Loa_02196"/>